<keyword evidence="2 3" id="KW-0501">Molybdenum cofactor biosynthesis</keyword>
<dbReference type="RefSeq" id="WP_111550994.1">
    <property type="nucleotide sequence ID" value="NZ_LIGK01000041.1"/>
</dbReference>
<dbReference type="AlphaFoldDB" id="A0A327Y1Y8"/>
<dbReference type="OrthoDB" id="3197277at2"/>
<sequence length="272" mass="28784">MTGLAHSRPGIAVRRDGTRQVVRALPEEVPVALVFDGTTQAVMMATPADVADFAYGFALSEELIAHPDQVREVETVPHTRGIEARIWLTEDRGAALKERRRTMLGPTGCGLCGIDSLDGALRPLPRLPDGGPSFETSDIAQATDRLRAHQPLHDQTRAVHAAGFLLPGKGIVMTREDVGRHNALDKLIGAMARQDMDPGAGAIVLTSRVSVDMVQKTVLARCPVLIAVSAPTALALSVAEDANLTLAAFARSGGFDLYAAPGRVHSGDAHVA</sequence>
<dbReference type="Pfam" id="PF02634">
    <property type="entry name" value="FdhD-NarQ"/>
    <property type="match status" value="1"/>
</dbReference>
<dbReference type="PIRSF" id="PIRSF015626">
    <property type="entry name" value="FdhD"/>
    <property type="match status" value="1"/>
</dbReference>
<dbReference type="Gene3D" id="3.10.20.10">
    <property type="match status" value="1"/>
</dbReference>
<dbReference type="PANTHER" id="PTHR30592:SF1">
    <property type="entry name" value="SULFUR CARRIER PROTEIN FDHD"/>
    <property type="match status" value="1"/>
</dbReference>
<evidence type="ECO:0000256" key="3">
    <source>
        <dbReference type="HAMAP-Rule" id="MF_00187"/>
    </source>
</evidence>
<accession>A0A327Y1Y8</accession>
<dbReference type="Gene3D" id="3.40.140.10">
    <property type="entry name" value="Cytidine Deaminase, domain 2"/>
    <property type="match status" value="1"/>
</dbReference>
<comment type="function">
    <text evidence="3">Required for formate dehydrogenase (FDH) activity. Acts as a sulfur carrier protein that transfers sulfur from IscS to the molybdenum cofactor prior to its insertion into FDH.</text>
</comment>
<name>A0A327Y1Y8_9RHOB</name>
<keyword evidence="1 3" id="KW-0963">Cytoplasm</keyword>
<dbReference type="NCBIfam" id="TIGR00129">
    <property type="entry name" value="fdhD_narQ"/>
    <property type="match status" value="1"/>
</dbReference>
<dbReference type="HAMAP" id="MF_00187">
    <property type="entry name" value="FdhD"/>
    <property type="match status" value="1"/>
</dbReference>
<proteinExistence type="inferred from homology"/>
<gene>
    <name evidence="3" type="primary">fdhD</name>
    <name evidence="4" type="ORF">ATI53_10427</name>
</gene>
<protein>
    <recommendedName>
        <fullName evidence="3">Sulfur carrier protein FdhD</fullName>
    </recommendedName>
</protein>
<organism evidence="4 5">
    <name type="scientific">Salipiger aestuarii</name>
    <dbReference type="NCBI Taxonomy" id="568098"/>
    <lineage>
        <taxon>Bacteria</taxon>
        <taxon>Pseudomonadati</taxon>
        <taxon>Pseudomonadota</taxon>
        <taxon>Alphaproteobacteria</taxon>
        <taxon>Rhodobacterales</taxon>
        <taxon>Roseobacteraceae</taxon>
        <taxon>Salipiger</taxon>
    </lineage>
</organism>
<dbReference type="InterPro" id="IPR016193">
    <property type="entry name" value="Cytidine_deaminase-like"/>
</dbReference>
<dbReference type="GO" id="GO:0016783">
    <property type="term" value="F:sulfurtransferase activity"/>
    <property type="evidence" value="ECO:0007669"/>
    <property type="project" value="InterPro"/>
</dbReference>
<evidence type="ECO:0000313" key="4">
    <source>
        <dbReference type="EMBL" id="RAK12399.1"/>
    </source>
</evidence>
<evidence type="ECO:0000256" key="1">
    <source>
        <dbReference type="ARBA" id="ARBA00022490"/>
    </source>
</evidence>
<comment type="similarity">
    <text evidence="3">Belongs to the FdhD family.</text>
</comment>
<dbReference type="EMBL" id="QLMG01000042">
    <property type="protein sequence ID" value="RAK12399.1"/>
    <property type="molecule type" value="Genomic_DNA"/>
</dbReference>
<reference evidence="4 5" key="1">
    <citation type="submission" date="2018-06" db="EMBL/GenBank/DDBJ databases">
        <title>Genomic Encyclopedia of Archaeal and Bacterial Type Strains, Phase II (KMG-II): from individual species to whole genera.</title>
        <authorList>
            <person name="Goeker M."/>
        </authorList>
    </citation>
    <scope>NUCLEOTIDE SEQUENCE [LARGE SCALE GENOMIC DNA]</scope>
    <source>
        <strain evidence="4 5">DSM 22011</strain>
    </source>
</reference>
<evidence type="ECO:0000256" key="2">
    <source>
        <dbReference type="ARBA" id="ARBA00023150"/>
    </source>
</evidence>
<comment type="caution">
    <text evidence="4">The sequence shown here is derived from an EMBL/GenBank/DDBJ whole genome shotgun (WGS) entry which is preliminary data.</text>
</comment>
<evidence type="ECO:0000313" key="5">
    <source>
        <dbReference type="Proteomes" id="UP000249165"/>
    </source>
</evidence>
<dbReference type="PANTHER" id="PTHR30592">
    <property type="entry name" value="FORMATE DEHYDROGENASE"/>
    <property type="match status" value="1"/>
</dbReference>
<keyword evidence="5" id="KW-1185">Reference proteome</keyword>
<dbReference type="Proteomes" id="UP000249165">
    <property type="component" value="Unassembled WGS sequence"/>
</dbReference>
<comment type="subcellular location">
    <subcellularLocation>
        <location evidence="3">Cytoplasm</location>
    </subcellularLocation>
</comment>
<dbReference type="GO" id="GO:0006777">
    <property type="term" value="P:Mo-molybdopterin cofactor biosynthetic process"/>
    <property type="evidence" value="ECO:0007669"/>
    <property type="project" value="UniProtKB-UniRule"/>
</dbReference>
<dbReference type="InterPro" id="IPR003786">
    <property type="entry name" value="FdhD"/>
</dbReference>
<comment type="caution">
    <text evidence="3">Lacks conserved residue(s) required for the propagation of feature annotation.</text>
</comment>
<dbReference type="GO" id="GO:0005737">
    <property type="term" value="C:cytoplasm"/>
    <property type="evidence" value="ECO:0007669"/>
    <property type="project" value="UniProtKB-SubCell"/>
</dbReference>
<dbReference type="GO" id="GO:0097163">
    <property type="term" value="F:sulfur carrier activity"/>
    <property type="evidence" value="ECO:0007669"/>
    <property type="project" value="UniProtKB-UniRule"/>
</dbReference>
<feature type="active site" description="Cysteine persulfide intermediate" evidence="3">
    <location>
        <position position="109"/>
    </location>
</feature>
<dbReference type="SUPFAM" id="SSF53927">
    <property type="entry name" value="Cytidine deaminase-like"/>
    <property type="match status" value="1"/>
</dbReference>